<gene>
    <name evidence="2" type="ORF">Bca52824_017370</name>
</gene>
<organism evidence="2 3">
    <name type="scientific">Brassica carinata</name>
    <name type="common">Ethiopian mustard</name>
    <name type="synonym">Abyssinian cabbage</name>
    <dbReference type="NCBI Taxonomy" id="52824"/>
    <lineage>
        <taxon>Eukaryota</taxon>
        <taxon>Viridiplantae</taxon>
        <taxon>Streptophyta</taxon>
        <taxon>Embryophyta</taxon>
        <taxon>Tracheophyta</taxon>
        <taxon>Spermatophyta</taxon>
        <taxon>Magnoliopsida</taxon>
        <taxon>eudicotyledons</taxon>
        <taxon>Gunneridae</taxon>
        <taxon>Pentapetalae</taxon>
        <taxon>rosids</taxon>
        <taxon>malvids</taxon>
        <taxon>Brassicales</taxon>
        <taxon>Brassicaceae</taxon>
        <taxon>Brassiceae</taxon>
        <taxon>Brassica</taxon>
    </lineage>
</organism>
<dbReference type="EMBL" id="JAAMPC010000004">
    <property type="protein sequence ID" value="KAG2314248.1"/>
    <property type="molecule type" value="Genomic_DNA"/>
</dbReference>
<feature type="region of interest" description="Disordered" evidence="1">
    <location>
        <begin position="67"/>
        <end position="111"/>
    </location>
</feature>
<proteinExistence type="predicted"/>
<evidence type="ECO:0000313" key="3">
    <source>
        <dbReference type="Proteomes" id="UP000886595"/>
    </source>
</evidence>
<sequence length="111" mass="11816">MENPTTVNPEDPLEISDSSSEEEIEESPKERAPSSSARINEDQAVVVTGTDLAPTNVQLESVVEADGAALPEDCNTRDRDGDLPAPSNWDVKPFPEPNARGEEVGAANLEG</sequence>
<name>A0A8X7VNH6_BRACI</name>
<evidence type="ECO:0000313" key="2">
    <source>
        <dbReference type="EMBL" id="KAG2314248.1"/>
    </source>
</evidence>
<protein>
    <submittedName>
        <fullName evidence="2">Uncharacterized protein</fullName>
    </submittedName>
</protein>
<feature type="compositionally biased region" description="Acidic residues" evidence="1">
    <location>
        <begin position="11"/>
        <end position="25"/>
    </location>
</feature>
<keyword evidence="3" id="KW-1185">Reference proteome</keyword>
<reference evidence="2 3" key="1">
    <citation type="submission" date="2020-02" db="EMBL/GenBank/DDBJ databases">
        <authorList>
            <person name="Ma Q."/>
            <person name="Huang Y."/>
            <person name="Song X."/>
            <person name="Pei D."/>
        </authorList>
    </citation>
    <scope>NUCLEOTIDE SEQUENCE [LARGE SCALE GENOMIC DNA]</scope>
    <source>
        <strain evidence="2">Sxm20200214</strain>
        <tissue evidence="2">Leaf</tissue>
    </source>
</reference>
<comment type="caution">
    <text evidence="2">The sequence shown here is derived from an EMBL/GenBank/DDBJ whole genome shotgun (WGS) entry which is preliminary data.</text>
</comment>
<dbReference type="AlphaFoldDB" id="A0A8X7VNH6"/>
<dbReference type="Proteomes" id="UP000886595">
    <property type="component" value="Unassembled WGS sequence"/>
</dbReference>
<feature type="region of interest" description="Disordered" evidence="1">
    <location>
        <begin position="1"/>
        <end position="41"/>
    </location>
</feature>
<evidence type="ECO:0000256" key="1">
    <source>
        <dbReference type="SAM" id="MobiDB-lite"/>
    </source>
</evidence>
<accession>A0A8X7VNH6</accession>